<dbReference type="Proteomes" id="UP000321793">
    <property type="component" value="Unassembled WGS sequence"/>
</dbReference>
<feature type="compositionally biased region" description="Gly residues" evidence="1">
    <location>
        <begin position="207"/>
        <end position="217"/>
    </location>
</feature>
<keyword evidence="2" id="KW-0812">Transmembrane</keyword>
<feature type="transmembrane region" description="Helical" evidence="2">
    <location>
        <begin position="72"/>
        <end position="91"/>
    </location>
</feature>
<feature type="transmembrane region" description="Helical" evidence="2">
    <location>
        <begin position="12"/>
        <end position="31"/>
    </location>
</feature>
<keyword evidence="2" id="KW-1133">Transmembrane helix</keyword>
<feature type="transmembrane region" description="Helical" evidence="2">
    <location>
        <begin position="162"/>
        <end position="181"/>
    </location>
</feature>
<sequence>MNAADTAPVWLLRLLRVAAAALLGSAILVWVTPVNAPGQNLVPVGCGSPAAPATDPLADFVCRDLVGGAKTLAVALAIAAGVLLLLSELALPRVLGRPWVRGVALASVLAVPALALATASMFATVAASGADGTLIRCGTPLAPAHDTISTQLCGQLPDRDKSLALGAIGLALLTLVGAGYVSSAMHPTGPAADDPGARSDAGDGPDDPGGSGGGSGSEGPTDHTPTAWTSSYGSPSWEGRS</sequence>
<dbReference type="RefSeq" id="WP_147065495.1">
    <property type="nucleotide sequence ID" value="NZ_BAABDN010000002.1"/>
</dbReference>
<organism evidence="3 4">
    <name type="scientific">Knoellia locipacati</name>
    <dbReference type="NCBI Taxonomy" id="882824"/>
    <lineage>
        <taxon>Bacteria</taxon>
        <taxon>Bacillati</taxon>
        <taxon>Actinomycetota</taxon>
        <taxon>Actinomycetes</taxon>
        <taxon>Micrococcales</taxon>
        <taxon>Intrasporangiaceae</taxon>
        <taxon>Knoellia</taxon>
    </lineage>
</organism>
<dbReference type="EMBL" id="BKBA01000009">
    <property type="protein sequence ID" value="GEQ14387.1"/>
    <property type="molecule type" value="Genomic_DNA"/>
</dbReference>
<feature type="transmembrane region" description="Helical" evidence="2">
    <location>
        <begin position="103"/>
        <end position="126"/>
    </location>
</feature>
<feature type="region of interest" description="Disordered" evidence="1">
    <location>
        <begin position="187"/>
        <end position="241"/>
    </location>
</feature>
<evidence type="ECO:0000313" key="4">
    <source>
        <dbReference type="Proteomes" id="UP000321793"/>
    </source>
</evidence>
<reference evidence="3 4" key="1">
    <citation type="submission" date="2019-07" db="EMBL/GenBank/DDBJ databases">
        <title>Whole genome shotgun sequence of Knoellia locipacati NBRC 109775.</title>
        <authorList>
            <person name="Hosoyama A."/>
            <person name="Uohara A."/>
            <person name="Ohji S."/>
            <person name="Ichikawa N."/>
        </authorList>
    </citation>
    <scope>NUCLEOTIDE SEQUENCE [LARGE SCALE GENOMIC DNA]</scope>
    <source>
        <strain evidence="3 4">NBRC 109775</strain>
    </source>
</reference>
<name>A0A512T2D1_9MICO</name>
<keyword evidence="4" id="KW-1185">Reference proteome</keyword>
<evidence type="ECO:0000256" key="2">
    <source>
        <dbReference type="SAM" id="Phobius"/>
    </source>
</evidence>
<dbReference type="OrthoDB" id="4870543at2"/>
<feature type="compositionally biased region" description="Polar residues" evidence="1">
    <location>
        <begin position="223"/>
        <end position="234"/>
    </location>
</feature>
<comment type="caution">
    <text evidence="3">The sequence shown here is derived from an EMBL/GenBank/DDBJ whole genome shotgun (WGS) entry which is preliminary data.</text>
</comment>
<gene>
    <name evidence="3" type="ORF">KLO01_24340</name>
</gene>
<accession>A0A512T2D1</accession>
<evidence type="ECO:0000313" key="3">
    <source>
        <dbReference type="EMBL" id="GEQ14387.1"/>
    </source>
</evidence>
<evidence type="ECO:0000256" key="1">
    <source>
        <dbReference type="SAM" id="MobiDB-lite"/>
    </source>
</evidence>
<proteinExistence type="predicted"/>
<dbReference type="AlphaFoldDB" id="A0A512T2D1"/>
<protein>
    <submittedName>
        <fullName evidence="3">Uncharacterized protein</fullName>
    </submittedName>
</protein>
<keyword evidence="2" id="KW-0472">Membrane</keyword>